<gene>
    <name evidence="2" type="ORF">EI97DRAFT_31528</name>
</gene>
<dbReference type="RefSeq" id="XP_033659049.1">
    <property type="nucleotide sequence ID" value="XM_033794645.1"/>
</dbReference>
<reference evidence="2" key="1">
    <citation type="journal article" date="2020" name="Stud. Mycol.">
        <title>101 Dothideomycetes genomes: a test case for predicting lifestyles and emergence of pathogens.</title>
        <authorList>
            <person name="Haridas S."/>
            <person name="Albert R."/>
            <person name="Binder M."/>
            <person name="Bloem J."/>
            <person name="Labutti K."/>
            <person name="Salamov A."/>
            <person name="Andreopoulos B."/>
            <person name="Baker S."/>
            <person name="Barry K."/>
            <person name="Bills G."/>
            <person name="Bluhm B."/>
            <person name="Cannon C."/>
            <person name="Castanera R."/>
            <person name="Culley D."/>
            <person name="Daum C."/>
            <person name="Ezra D."/>
            <person name="Gonzalez J."/>
            <person name="Henrissat B."/>
            <person name="Kuo A."/>
            <person name="Liang C."/>
            <person name="Lipzen A."/>
            <person name="Lutzoni F."/>
            <person name="Magnuson J."/>
            <person name="Mondo S."/>
            <person name="Nolan M."/>
            <person name="Ohm R."/>
            <person name="Pangilinan J."/>
            <person name="Park H.-J."/>
            <person name="Ramirez L."/>
            <person name="Alfaro M."/>
            <person name="Sun H."/>
            <person name="Tritt A."/>
            <person name="Yoshinaga Y."/>
            <person name="Zwiers L.-H."/>
            <person name="Turgeon B."/>
            <person name="Goodwin S."/>
            <person name="Spatafora J."/>
            <person name="Crous P."/>
            <person name="Grigoriev I."/>
        </authorList>
    </citation>
    <scope>NUCLEOTIDE SEQUENCE</scope>
    <source>
        <strain evidence="2">CBS 379.55</strain>
    </source>
</reference>
<evidence type="ECO:0000256" key="1">
    <source>
        <dbReference type="SAM" id="MobiDB-lite"/>
    </source>
</evidence>
<sequence length="269" mass="30339">MNVTAISDIRMSSDDIRVLYPAARPQFALHIPTRSPGARFSLSQACVIPTRPLQSHHLHIAYLPLYQTSPAYQPISSSFFSIPSSRLPLHVPIIDSLHPSYPFPVRPLPTHPQPHPYPSPFLLPSPRHASPKHLRTPTHLWTTPPHVPPTLPWAYSPQSRLRTSYRSPRVQRSKLRRSRSGARAQSNMPNIPRGRLHKEDVQGCRKWLPGVSSRRRFALPRPRRRKDSGCGTMVPVLPGGGGSLGSRWWSDSRRLFFADSPGACAERRI</sequence>
<feature type="region of interest" description="Disordered" evidence="1">
    <location>
        <begin position="162"/>
        <end position="195"/>
    </location>
</feature>
<evidence type="ECO:0000313" key="2">
    <source>
        <dbReference type="EMBL" id="KAF2281512.1"/>
    </source>
</evidence>
<proteinExistence type="predicted"/>
<protein>
    <submittedName>
        <fullName evidence="2">Uncharacterized protein</fullName>
    </submittedName>
</protein>
<dbReference type="EMBL" id="ML986484">
    <property type="protein sequence ID" value="KAF2281512.1"/>
    <property type="molecule type" value="Genomic_DNA"/>
</dbReference>
<evidence type="ECO:0000313" key="3">
    <source>
        <dbReference type="Proteomes" id="UP000800097"/>
    </source>
</evidence>
<dbReference type="Proteomes" id="UP000800097">
    <property type="component" value="Unassembled WGS sequence"/>
</dbReference>
<accession>A0A6A6JY32</accession>
<feature type="compositionally biased region" description="Basic residues" evidence="1">
    <location>
        <begin position="169"/>
        <end position="180"/>
    </location>
</feature>
<dbReference type="GeneID" id="54547820"/>
<organism evidence="2 3">
    <name type="scientific">Westerdykella ornata</name>
    <dbReference type="NCBI Taxonomy" id="318751"/>
    <lineage>
        <taxon>Eukaryota</taxon>
        <taxon>Fungi</taxon>
        <taxon>Dikarya</taxon>
        <taxon>Ascomycota</taxon>
        <taxon>Pezizomycotina</taxon>
        <taxon>Dothideomycetes</taxon>
        <taxon>Pleosporomycetidae</taxon>
        <taxon>Pleosporales</taxon>
        <taxon>Sporormiaceae</taxon>
        <taxon>Westerdykella</taxon>
    </lineage>
</organism>
<name>A0A6A6JY32_WESOR</name>
<dbReference type="AlphaFoldDB" id="A0A6A6JY32"/>
<keyword evidence="3" id="KW-1185">Reference proteome</keyword>